<feature type="region of interest" description="Disordered" evidence="1">
    <location>
        <begin position="61"/>
        <end position="91"/>
    </location>
</feature>
<gene>
    <name evidence="2" type="ORF">TCLT_LOCUS3543</name>
</gene>
<reference evidence="2 3" key="2">
    <citation type="submission" date="2018-11" db="EMBL/GenBank/DDBJ databases">
        <authorList>
            <consortium name="Pathogen Informatics"/>
        </authorList>
    </citation>
    <scope>NUCLEOTIDE SEQUENCE [LARGE SCALE GENOMIC DNA]</scope>
</reference>
<keyword evidence="3" id="KW-1185">Reference proteome</keyword>
<feature type="compositionally biased region" description="Basic and acidic residues" evidence="1">
    <location>
        <begin position="77"/>
        <end position="91"/>
    </location>
</feature>
<dbReference type="GO" id="GO:0051082">
    <property type="term" value="F:unfolded protein binding"/>
    <property type="evidence" value="ECO:0007669"/>
    <property type="project" value="InterPro"/>
</dbReference>
<dbReference type="SUPFAM" id="SSF49493">
    <property type="entry name" value="HSP40/DnaJ peptide-binding domain"/>
    <property type="match status" value="1"/>
</dbReference>
<dbReference type="WBParaSite" id="TCLT_0000355201-mRNA-1">
    <property type="protein sequence ID" value="TCLT_0000355201-mRNA-1"/>
    <property type="gene ID" value="TCLT_0000355201"/>
</dbReference>
<dbReference type="Gene3D" id="2.60.260.20">
    <property type="entry name" value="Urease metallochaperone UreE, N-terminal domain"/>
    <property type="match status" value="1"/>
</dbReference>
<evidence type="ECO:0000313" key="2">
    <source>
        <dbReference type="EMBL" id="VDN00094.1"/>
    </source>
</evidence>
<dbReference type="STRING" id="103827.A0A0N5CTJ2"/>
<evidence type="ECO:0000256" key="1">
    <source>
        <dbReference type="SAM" id="MobiDB-lite"/>
    </source>
</evidence>
<evidence type="ECO:0000313" key="3">
    <source>
        <dbReference type="Proteomes" id="UP000276776"/>
    </source>
</evidence>
<dbReference type="GO" id="GO:0006457">
    <property type="term" value="P:protein folding"/>
    <property type="evidence" value="ECO:0007669"/>
    <property type="project" value="InterPro"/>
</dbReference>
<protein>
    <submittedName>
        <fullName evidence="4">DnaJ_C domain-containing protein</fullName>
    </submittedName>
</protein>
<reference evidence="4" key="1">
    <citation type="submission" date="2017-02" db="UniProtKB">
        <authorList>
            <consortium name="WormBaseParasite"/>
        </authorList>
    </citation>
    <scope>IDENTIFICATION</scope>
</reference>
<dbReference type="OrthoDB" id="5858215at2759"/>
<feature type="compositionally biased region" description="Basic and acidic residues" evidence="1">
    <location>
        <begin position="61"/>
        <end position="70"/>
    </location>
</feature>
<dbReference type="InterPro" id="IPR008971">
    <property type="entry name" value="HSP40/DnaJ_pept-bd"/>
</dbReference>
<organism evidence="4">
    <name type="scientific">Thelazia callipaeda</name>
    <name type="common">Oriental eyeworm</name>
    <name type="synonym">Parasitic nematode</name>
    <dbReference type="NCBI Taxonomy" id="103827"/>
    <lineage>
        <taxon>Eukaryota</taxon>
        <taxon>Metazoa</taxon>
        <taxon>Ecdysozoa</taxon>
        <taxon>Nematoda</taxon>
        <taxon>Chromadorea</taxon>
        <taxon>Rhabditida</taxon>
        <taxon>Spirurina</taxon>
        <taxon>Spiruromorpha</taxon>
        <taxon>Thelazioidea</taxon>
        <taxon>Thelaziidae</taxon>
        <taxon>Thelazia</taxon>
    </lineage>
</organism>
<dbReference type="AlphaFoldDB" id="A0A0N5CTJ2"/>
<name>A0A0N5CTJ2_THECL</name>
<sequence>MRLTGKGIKRLNYAGRGDQFINIRVKVPKYITDKQKALIQAWAELETDTPGTIRGIKDTVEDKGKVKPEDGATVVDNGRKRSQDGKAEKDGEKTFFNRLKARIFGRKVADDETGYSSKIREILKDKQSHSST</sequence>
<dbReference type="Proteomes" id="UP000276776">
    <property type="component" value="Unassembled WGS sequence"/>
</dbReference>
<proteinExistence type="predicted"/>
<accession>A0A0N5CTJ2</accession>
<dbReference type="EMBL" id="UYYF01001743">
    <property type="protein sequence ID" value="VDN00094.1"/>
    <property type="molecule type" value="Genomic_DNA"/>
</dbReference>
<evidence type="ECO:0000313" key="4">
    <source>
        <dbReference type="WBParaSite" id="TCLT_0000355201-mRNA-1"/>
    </source>
</evidence>